<dbReference type="InterPro" id="IPR000182">
    <property type="entry name" value="GNAT_dom"/>
</dbReference>
<protein>
    <submittedName>
        <fullName evidence="2">N-acetyltransferase</fullName>
        <ecNumber evidence="2">2.3.1.-</ecNumber>
    </submittedName>
</protein>
<dbReference type="GO" id="GO:0016747">
    <property type="term" value="F:acyltransferase activity, transferring groups other than amino-acyl groups"/>
    <property type="evidence" value="ECO:0007669"/>
    <property type="project" value="InterPro"/>
</dbReference>
<dbReference type="EC" id="2.3.1.-" evidence="2"/>
<dbReference type="CDD" id="cd04301">
    <property type="entry name" value="NAT_SF"/>
    <property type="match status" value="1"/>
</dbReference>
<dbReference type="Gene3D" id="3.40.630.30">
    <property type="match status" value="1"/>
</dbReference>
<gene>
    <name evidence="2" type="ORF">ABV300_07725</name>
</gene>
<dbReference type="EMBL" id="CP159307">
    <property type="protein sequence ID" value="XCH33032.1"/>
    <property type="molecule type" value="Genomic_DNA"/>
</dbReference>
<keyword evidence="2" id="KW-0012">Acyltransferase</keyword>
<dbReference type="PROSITE" id="PS51186">
    <property type="entry name" value="GNAT"/>
    <property type="match status" value="1"/>
</dbReference>
<proteinExistence type="predicted"/>
<sequence>MTSGTGLVIRKERKKDFRVVENLIREAFWNRYIPGCSEHLVLHKLRKHADFIPELDLVAEKDGRITGQIVFSRAVIRDDRGEEKEVISFGPVSVLPEFQKLGIGSALIKHAIGLARDMGFAAVCIYGDPRYYSRFGFRCAEKYDIRTSDGKFAAALLALELRPGALKDTPGRFMESSAFAINESELLKFDTRFPPKEKAETESQREFMTLVSLRY</sequence>
<dbReference type="InterPro" id="IPR016181">
    <property type="entry name" value="Acyl_CoA_acyltransferase"/>
</dbReference>
<dbReference type="RefSeq" id="WP_353714287.1">
    <property type="nucleotide sequence ID" value="NZ_CP159307.1"/>
</dbReference>
<dbReference type="SUPFAM" id="SSF55729">
    <property type="entry name" value="Acyl-CoA N-acyltransferases (Nat)"/>
    <property type="match status" value="1"/>
</dbReference>
<organism evidence="2">
    <name type="scientific">Dehalogenimonas sp. 4OHTPN</name>
    <dbReference type="NCBI Taxonomy" id="3166643"/>
    <lineage>
        <taxon>Bacteria</taxon>
        <taxon>Bacillati</taxon>
        <taxon>Chloroflexota</taxon>
        <taxon>Dehalococcoidia</taxon>
        <taxon>Dehalococcoidales</taxon>
        <taxon>Dehalococcoidaceae</taxon>
        <taxon>Dehalogenimonas</taxon>
    </lineage>
</organism>
<keyword evidence="2" id="KW-0808">Transferase</keyword>
<feature type="domain" description="N-acetyltransferase" evidence="1">
    <location>
        <begin position="7"/>
        <end position="162"/>
    </location>
</feature>
<accession>A0AAU8G8E2</accession>
<evidence type="ECO:0000259" key="1">
    <source>
        <dbReference type="PROSITE" id="PS51186"/>
    </source>
</evidence>
<reference evidence="2" key="1">
    <citation type="submission" date="2024-06" db="EMBL/GenBank/DDBJ databases">
        <title>A Novel Isolate, Dehalogenimonas sp. Strain 4OHTPN, Dechlorinates Aromatic 4 Hydroxy chlorothalonil by a Novel Reductive Dehalogenase.</title>
        <authorList>
            <person name="Liu G."/>
        </authorList>
    </citation>
    <scope>NUCLEOTIDE SEQUENCE</scope>
    <source>
        <strain evidence="2">4OHTPN</strain>
    </source>
</reference>
<dbReference type="AlphaFoldDB" id="A0AAU8G8E2"/>
<evidence type="ECO:0000313" key="2">
    <source>
        <dbReference type="EMBL" id="XCH33032.1"/>
    </source>
</evidence>
<dbReference type="Pfam" id="PF13508">
    <property type="entry name" value="Acetyltransf_7"/>
    <property type="match status" value="1"/>
</dbReference>
<name>A0AAU8G8E2_9CHLR</name>